<keyword evidence="3" id="KW-1185">Reference proteome</keyword>
<evidence type="ECO:0000313" key="2">
    <source>
        <dbReference type="EMBL" id="CDS94886.1"/>
    </source>
</evidence>
<sequence length="343" mass="39341">MDKTVVLAVAGAGKSKTIIDRLSEDSRCLIVTYTENNTLNLQSRIIKKFGSIPKGIRVYSYFTFLFSFCFRPVIGDKAKGINFAKKLPVKAQMTKKNTKEHFIDDGRRIYSSRIAKLFTQYPKAGVKLCMRIEKYFDLVCVDEVQDFAANDFNLLLKLADANVELLLLGDFFQHTFDTSRDGRIQENLHKNLQKYKEKFENAGYNVDTTSLLKSHRCSPSVCDFVSQKIGVEIESHRKDEVQVTFIDDTEKVDELFQDDSLIKLFYSNSDKYLGHTNNWGNTKGLDDFEDVCVVLNKTTLSSFKNDQLDELKSTTKNKLYVACTRARGSLFFVPYHMVSKFKI</sequence>
<comment type="caution">
    <text evidence="2">The sequence shown here is derived from an EMBL/GenBank/DDBJ whole genome shotgun (WGS) entry which is preliminary data.</text>
</comment>
<dbReference type="Pfam" id="PF01443">
    <property type="entry name" value="Viral_helicase1"/>
    <property type="match status" value="1"/>
</dbReference>
<dbReference type="EMBL" id="CCJX01000021">
    <property type="protein sequence ID" value="CDS94886.1"/>
    <property type="molecule type" value="Genomic_DNA"/>
</dbReference>
<gene>
    <name evidence="2" type="ORF">VCR4J5_1170003</name>
</gene>
<organism evidence="2 3">
    <name type="scientific">Vibrio crassostreae</name>
    <dbReference type="NCBI Taxonomy" id="246167"/>
    <lineage>
        <taxon>Bacteria</taxon>
        <taxon>Pseudomonadati</taxon>
        <taxon>Pseudomonadota</taxon>
        <taxon>Gammaproteobacteria</taxon>
        <taxon>Vibrionales</taxon>
        <taxon>Vibrionaceae</taxon>
        <taxon>Vibrio</taxon>
    </lineage>
</organism>
<evidence type="ECO:0000313" key="3">
    <source>
        <dbReference type="Proteomes" id="UP000049077"/>
    </source>
</evidence>
<accession>A0ABP1WTL6</accession>
<dbReference type="Proteomes" id="UP000049077">
    <property type="component" value="Unassembled WGS sequence"/>
</dbReference>
<feature type="domain" description="(+)RNA virus helicase C-terminal" evidence="1">
    <location>
        <begin position="136"/>
        <end position="332"/>
    </location>
</feature>
<protein>
    <recommendedName>
        <fullName evidence="1">(+)RNA virus helicase C-terminal domain-containing protein</fullName>
    </recommendedName>
</protein>
<reference evidence="2 3" key="1">
    <citation type="submission" date="2014-06" db="EMBL/GenBank/DDBJ databases">
        <authorList>
            <person name="Le Roux F."/>
        </authorList>
    </citation>
    <scope>NUCLEOTIDE SEQUENCE [LARGE SCALE GENOMIC DNA]</scope>
    <source>
        <strain evidence="2 3">J5-4</strain>
    </source>
</reference>
<dbReference type="InterPro" id="IPR027417">
    <property type="entry name" value="P-loop_NTPase"/>
</dbReference>
<dbReference type="RefSeq" id="WP_057620345.1">
    <property type="nucleotide sequence ID" value="NZ_CAWMQT010000021.1"/>
</dbReference>
<dbReference type="Gene3D" id="3.40.50.300">
    <property type="entry name" value="P-loop containing nucleotide triphosphate hydrolases"/>
    <property type="match status" value="1"/>
</dbReference>
<dbReference type="SUPFAM" id="SSF52540">
    <property type="entry name" value="P-loop containing nucleoside triphosphate hydrolases"/>
    <property type="match status" value="1"/>
</dbReference>
<name>A0ABP1WTL6_9VIBR</name>
<proteinExistence type="predicted"/>
<evidence type="ECO:0000259" key="1">
    <source>
        <dbReference type="Pfam" id="PF01443"/>
    </source>
</evidence>
<dbReference type="InterPro" id="IPR027351">
    <property type="entry name" value="(+)RNA_virus_helicase_core_dom"/>
</dbReference>